<sequence>MSTSTDFPSARRVPPPPPPAVDLLARARDRVREAEHAAEPVDRFTTAYLGALCAAAAVLAARGRPRRGLVEPAGVWVLLPVPAPGLREWAEYFASCSAVDAAVRAGVTRHVDRRAADDLVRQAAQFIGLADAIVREGGR</sequence>
<dbReference type="Proteomes" id="UP000282084">
    <property type="component" value="Unassembled WGS sequence"/>
</dbReference>
<reference evidence="3 4" key="1">
    <citation type="submission" date="2018-10" db="EMBL/GenBank/DDBJ databases">
        <title>Sequencing the genomes of 1000 actinobacteria strains.</title>
        <authorList>
            <person name="Klenk H.-P."/>
        </authorList>
    </citation>
    <scope>NUCLEOTIDE SEQUENCE [LARGE SCALE GENOMIC DNA]</scope>
    <source>
        <strain evidence="3 4">DSM 43800</strain>
    </source>
</reference>
<protein>
    <recommendedName>
        <fullName evidence="2">SAV-6107-like HEPN domain-containing protein</fullName>
    </recommendedName>
</protein>
<dbReference type="Pfam" id="PF18726">
    <property type="entry name" value="HEPN_SAV_6107"/>
    <property type="match status" value="1"/>
</dbReference>
<dbReference type="EMBL" id="RBXO01000001">
    <property type="protein sequence ID" value="RKT53322.1"/>
    <property type="molecule type" value="Genomic_DNA"/>
</dbReference>
<accession>A0A495VVE0</accession>
<dbReference type="AlphaFoldDB" id="A0A495VVE0"/>
<feature type="region of interest" description="Disordered" evidence="1">
    <location>
        <begin position="1"/>
        <end position="20"/>
    </location>
</feature>
<comment type="caution">
    <text evidence="3">The sequence shown here is derived from an EMBL/GenBank/DDBJ whole genome shotgun (WGS) entry which is preliminary data.</text>
</comment>
<proteinExistence type="predicted"/>
<name>A0A495VVE0_9PSEU</name>
<evidence type="ECO:0000259" key="2">
    <source>
        <dbReference type="Pfam" id="PF18726"/>
    </source>
</evidence>
<dbReference type="RefSeq" id="WP_121003493.1">
    <property type="nucleotide sequence ID" value="NZ_RBXO01000001.1"/>
</dbReference>
<evidence type="ECO:0000313" key="3">
    <source>
        <dbReference type="EMBL" id="RKT53322.1"/>
    </source>
</evidence>
<evidence type="ECO:0000313" key="4">
    <source>
        <dbReference type="Proteomes" id="UP000282084"/>
    </source>
</evidence>
<dbReference type="InterPro" id="IPR040891">
    <property type="entry name" value="HEPN_SAV_6107"/>
</dbReference>
<dbReference type="OrthoDB" id="4570063at2"/>
<organism evidence="3 4">
    <name type="scientific">Saccharothrix australiensis</name>
    <dbReference type="NCBI Taxonomy" id="2072"/>
    <lineage>
        <taxon>Bacteria</taxon>
        <taxon>Bacillati</taxon>
        <taxon>Actinomycetota</taxon>
        <taxon>Actinomycetes</taxon>
        <taxon>Pseudonocardiales</taxon>
        <taxon>Pseudonocardiaceae</taxon>
        <taxon>Saccharothrix</taxon>
    </lineage>
</organism>
<feature type="domain" description="SAV-6107-like HEPN" evidence="2">
    <location>
        <begin position="34"/>
        <end position="128"/>
    </location>
</feature>
<gene>
    <name evidence="3" type="ORF">C8E97_1881</name>
</gene>
<evidence type="ECO:0000256" key="1">
    <source>
        <dbReference type="SAM" id="MobiDB-lite"/>
    </source>
</evidence>
<keyword evidence="4" id="KW-1185">Reference proteome</keyword>